<keyword evidence="5 11" id="KW-0862">Zinc</keyword>
<dbReference type="AlphaFoldDB" id="A0AAF3JC03"/>
<dbReference type="Gene3D" id="1.10.565.10">
    <property type="entry name" value="Retinoid X Receptor"/>
    <property type="match status" value="1"/>
</dbReference>
<evidence type="ECO:0000256" key="8">
    <source>
        <dbReference type="ARBA" id="ARBA00023163"/>
    </source>
</evidence>
<evidence type="ECO:0000256" key="10">
    <source>
        <dbReference type="ARBA" id="ARBA00023242"/>
    </source>
</evidence>
<keyword evidence="8 11" id="KW-0804">Transcription</keyword>
<keyword evidence="6 11" id="KW-0805">Transcription regulation</keyword>
<evidence type="ECO:0000256" key="4">
    <source>
        <dbReference type="ARBA" id="ARBA00022771"/>
    </source>
</evidence>
<comment type="subcellular location">
    <subcellularLocation>
        <location evidence="1 11">Nucleus</location>
    </subcellularLocation>
</comment>
<dbReference type="InterPro" id="IPR035500">
    <property type="entry name" value="NHR-like_dom_sf"/>
</dbReference>
<dbReference type="InterPro" id="IPR000536">
    <property type="entry name" value="Nucl_hrmn_rcpt_lig-bd"/>
</dbReference>
<evidence type="ECO:0000313" key="14">
    <source>
        <dbReference type="Proteomes" id="UP000887575"/>
    </source>
</evidence>
<dbReference type="InterPro" id="IPR001628">
    <property type="entry name" value="Znf_hrmn_rcpt"/>
</dbReference>
<keyword evidence="14" id="KW-1185">Reference proteome</keyword>
<dbReference type="GO" id="GO:0008270">
    <property type="term" value="F:zinc ion binding"/>
    <property type="evidence" value="ECO:0007669"/>
    <property type="project" value="UniProtKB-KW"/>
</dbReference>
<dbReference type="Proteomes" id="UP000887575">
    <property type="component" value="Unassembled WGS sequence"/>
</dbReference>
<feature type="domain" description="NR LBD" evidence="13">
    <location>
        <begin position="129"/>
        <end position="373"/>
    </location>
</feature>
<dbReference type="Pfam" id="PF00104">
    <property type="entry name" value="Hormone_recep"/>
    <property type="match status" value="1"/>
</dbReference>
<dbReference type="PROSITE" id="PS51843">
    <property type="entry name" value="NR_LBD"/>
    <property type="match status" value="1"/>
</dbReference>
<evidence type="ECO:0000256" key="2">
    <source>
        <dbReference type="ARBA" id="ARBA00005993"/>
    </source>
</evidence>
<organism evidence="14 15">
    <name type="scientific">Mesorhabditis belari</name>
    <dbReference type="NCBI Taxonomy" id="2138241"/>
    <lineage>
        <taxon>Eukaryota</taxon>
        <taxon>Metazoa</taxon>
        <taxon>Ecdysozoa</taxon>
        <taxon>Nematoda</taxon>
        <taxon>Chromadorea</taxon>
        <taxon>Rhabditida</taxon>
        <taxon>Rhabditina</taxon>
        <taxon>Rhabditomorpha</taxon>
        <taxon>Rhabditoidea</taxon>
        <taxon>Rhabditidae</taxon>
        <taxon>Mesorhabditinae</taxon>
        <taxon>Mesorhabditis</taxon>
    </lineage>
</organism>
<evidence type="ECO:0000256" key="3">
    <source>
        <dbReference type="ARBA" id="ARBA00022723"/>
    </source>
</evidence>
<dbReference type="SUPFAM" id="SSF57716">
    <property type="entry name" value="Glucocorticoid receptor-like (DNA-binding domain)"/>
    <property type="match status" value="1"/>
</dbReference>
<dbReference type="PROSITE" id="PS00031">
    <property type="entry name" value="NUCLEAR_REC_DBD_1"/>
    <property type="match status" value="1"/>
</dbReference>
<evidence type="ECO:0000256" key="11">
    <source>
        <dbReference type="RuleBase" id="RU004334"/>
    </source>
</evidence>
<dbReference type="SUPFAM" id="SSF48508">
    <property type="entry name" value="Nuclear receptor ligand-binding domain"/>
    <property type="match status" value="1"/>
</dbReference>
<dbReference type="SMART" id="SM00430">
    <property type="entry name" value="HOLI"/>
    <property type="match status" value="1"/>
</dbReference>
<dbReference type="WBParaSite" id="MBELARI_LOCUS9479">
    <property type="protein sequence ID" value="MBELARI_LOCUS9479"/>
    <property type="gene ID" value="MBELARI_LOCUS9479"/>
</dbReference>
<evidence type="ECO:0000259" key="13">
    <source>
        <dbReference type="PROSITE" id="PS51843"/>
    </source>
</evidence>
<evidence type="ECO:0000256" key="5">
    <source>
        <dbReference type="ARBA" id="ARBA00022833"/>
    </source>
</evidence>
<keyword evidence="9 11" id="KW-0675">Receptor</keyword>
<dbReference type="Pfam" id="PF00105">
    <property type="entry name" value="zf-C4"/>
    <property type="match status" value="1"/>
</dbReference>
<keyword evidence="10 11" id="KW-0539">Nucleus</keyword>
<dbReference type="GO" id="GO:0000978">
    <property type="term" value="F:RNA polymerase II cis-regulatory region sequence-specific DNA binding"/>
    <property type="evidence" value="ECO:0007669"/>
    <property type="project" value="InterPro"/>
</dbReference>
<dbReference type="GO" id="GO:0005634">
    <property type="term" value="C:nucleus"/>
    <property type="evidence" value="ECO:0007669"/>
    <property type="project" value="UniProtKB-SubCell"/>
</dbReference>
<reference evidence="15" key="1">
    <citation type="submission" date="2024-02" db="UniProtKB">
        <authorList>
            <consortium name="WormBaseParasite"/>
        </authorList>
    </citation>
    <scope>IDENTIFICATION</scope>
</reference>
<dbReference type="InterPro" id="IPR049636">
    <property type="entry name" value="HNF4-like_DBD"/>
</dbReference>
<dbReference type="InterPro" id="IPR013088">
    <property type="entry name" value="Znf_NHR/GATA"/>
</dbReference>
<evidence type="ECO:0000256" key="6">
    <source>
        <dbReference type="ARBA" id="ARBA00023015"/>
    </source>
</evidence>
<dbReference type="PANTHER" id="PTHR46011:SF32">
    <property type="entry name" value="NUCLEAR HORMONE RECEPTOR FAMILY"/>
    <property type="match status" value="1"/>
</dbReference>
<comment type="similarity">
    <text evidence="2 11">Belongs to the nuclear hormone receptor family.</text>
</comment>
<protein>
    <submittedName>
        <fullName evidence="15">Uncharacterized protein</fullName>
    </submittedName>
</protein>
<sequence>MLPLQVSSLFSSISSTISSTIPSTGKQCSICGSSSHGLHFGAISCRACAAFFKRSVDMRRVYNCRRSGGKCDLTLDVRCICRACRFSKCLAMGMSLGGRGSPSDTQSPSSSGVVASPPDSDTFSAQFDTLTRVADALHRLHQTFLIETPHIKRPLSVTFDLVTEYSQQYVDHLPAFIKAHYPYSEDFTENEMNELCKNYAIKFIFFESGSHSAAAKSFDKIVFHDGNYIDINDLEHYFSTFKVAQFTPKDAARVHHPSFTRFVKTLTKPLSLLDMNDIEKAALILLIFFEPGIPSLTKETDEKVMRGRDLALKELTMYYKQTARSADFPIRMARLMMVIPCLERVVDTFKEDMRINKLFGEVNEESLLMLAGF</sequence>
<dbReference type="SMART" id="SM00399">
    <property type="entry name" value="ZnF_C4"/>
    <property type="match status" value="1"/>
</dbReference>
<dbReference type="GO" id="GO:0003700">
    <property type="term" value="F:DNA-binding transcription factor activity"/>
    <property type="evidence" value="ECO:0007669"/>
    <property type="project" value="InterPro"/>
</dbReference>
<dbReference type="PRINTS" id="PR00047">
    <property type="entry name" value="STROIDFINGER"/>
</dbReference>
<keyword evidence="4 11" id="KW-0863">Zinc-finger</keyword>
<dbReference type="CDD" id="cd06960">
    <property type="entry name" value="NR_DBD_HNF4A"/>
    <property type="match status" value="1"/>
</dbReference>
<evidence type="ECO:0000256" key="9">
    <source>
        <dbReference type="ARBA" id="ARBA00023170"/>
    </source>
</evidence>
<dbReference type="Gene3D" id="3.30.50.10">
    <property type="entry name" value="Erythroid Transcription Factor GATA-1, subunit A"/>
    <property type="match status" value="1"/>
</dbReference>
<keyword evidence="7 11" id="KW-0238">DNA-binding</keyword>
<name>A0AAF3JC03_9BILA</name>
<dbReference type="PANTHER" id="PTHR46011">
    <property type="entry name" value="NUCLEAR HORMONE RECEPTOR FAMILY MEMBER NHR-86-RELATED"/>
    <property type="match status" value="1"/>
</dbReference>
<proteinExistence type="inferred from homology"/>
<feature type="domain" description="Nuclear receptor" evidence="12">
    <location>
        <begin position="25"/>
        <end position="101"/>
    </location>
</feature>
<keyword evidence="3 11" id="KW-0479">Metal-binding</keyword>
<evidence type="ECO:0000256" key="7">
    <source>
        <dbReference type="ARBA" id="ARBA00023125"/>
    </source>
</evidence>
<evidence type="ECO:0000259" key="12">
    <source>
        <dbReference type="PROSITE" id="PS51030"/>
    </source>
</evidence>
<evidence type="ECO:0000256" key="1">
    <source>
        <dbReference type="ARBA" id="ARBA00004123"/>
    </source>
</evidence>
<accession>A0AAF3JC03</accession>
<evidence type="ECO:0000313" key="15">
    <source>
        <dbReference type="WBParaSite" id="MBELARI_LOCUS9479"/>
    </source>
</evidence>
<dbReference type="PROSITE" id="PS51030">
    <property type="entry name" value="NUCLEAR_REC_DBD_2"/>
    <property type="match status" value="1"/>
</dbReference>